<evidence type="ECO:0000313" key="11">
    <source>
        <dbReference type="Proteomes" id="UP000809081"/>
    </source>
</evidence>
<evidence type="ECO:0000256" key="1">
    <source>
        <dbReference type="ARBA" id="ARBA00004651"/>
    </source>
</evidence>
<comment type="subcellular location">
    <subcellularLocation>
        <location evidence="1">Cell membrane</location>
        <topology evidence="1">Multi-pass membrane protein</topology>
    </subcellularLocation>
</comment>
<feature type="transmembrane region" description="Helical" evidence="8">
    <location>
        <begin position="12"/>
        <end position="34"/>
    </location>
</feature>
<proteinExistence type="inferred from homology"/>
<keyword evidence="4" id="KW-1003">Cell membrane</keyword>
<evidence type="ECO:0000256" key="7">
    <source>
        <dbReference type="ARBA" id="ARBA00023136"/>
    </source>
</evidence>
<reference evidence="10 11" key="1">
    <citation type="submission" date="2021-01" db="EMBL/GenBank/DDBJ databases">
        <title>Genomic Encyclopedia of Type Strains, Phase IV (KMG-IV): sequencing the most valuable type-strain genomes for metagenomic binning, comparative biology and taxonomic classification.</title>
        <authorList>
            <person name="Goeker M."/>
        </authorList>
    </citation>
    <scope>NUCLEOTIDE SEQUENCE [LARGE SCALE GENOMIC DNA]</scope>
    <source>
        <strain evidence="10 11">DSM 27513</strain>
    </source>
</reference>
<dbReference type="Proteomes" id="UP000809081">
    <property type="component" value="Unassembled WGS sequence"/>
</dbReference>
<feature type="transmembrane region" description="Helical" evidence="8">
    <location>
        <begin position="129"/>
        <end position="148"/>
    </location>
</feature>
<name>A0ABS2PPQ6_9STRE</name>
<dbReference type="InterPro" id="IPR000917">
    <property type="entry name" value="Sulfatase_N"/>
</dbReference>
<dbReference type="Pfam" id="PF00884">
    <property type="entry name" value="Sulfatase"/>
    <property type="match status" value="1"/>
</dbReference>
<dbReference type="InterPro" id="IPR017850">
    <property type="entry name" value="Alkaline_phosphatase_core_sf"/>
</dbReference>
<dbReference type="Gene3D" id="3.40.720.10">
    <property type="entry name" value="Alkaline Phosphatase, subunit A"/>
    <property type="match status" value="1"/>
</dbReference>
<accession>A0ABS2PPQ6</accession>
<dbReference type="EC" id="2.7.8.20" evidence="10"/>
<dbReference type="InterPro" id="IPR012160">
    <property type="entry name" value="LtaS-like"/>
</dbReference>
<dbReference type="CDD" id="cd16015">
    <property type="entry name" value="LTA_synthase"/>
    <property type="match status" value="1"/>
</dbReference>
<evidence type="ECO:0000313" key="10">
    <source>
        <dbReference type="EMBL" id="MBM7636778.1"/>
    </source>
</evidence>
<evidence type="ECO:0000256" key="6">
    <source>
        <dbReference type="ARBA" id="ARBA00022989"/>
    </source>
</evidence>
<comment type="caution">
    <text evidence="10">The sequence shown here is derived from an EMBL/GenBank/DDBJ whole genome shotgun (WGS) entry which is preliminary data.</text>
</comment>
<evidence type="ECO:0000256" key="4">
    <source>
        <dbReference type="ARBA" id="ARBA00022475"/>
    </source>
</evidence>
<organism evidence="10 11">
    <name type="scientific">Streptococcus saliviloxodontae</name>
    <dbReference type="NCBI Taxonomy" id="1349416"/>
    <lineage>
        <taxon>Bacteria</taxon>
        <taxon>Bacillati</taxon>
        <taxon>Bacillota</taxon>
        <taxon>Bacilli</taxon>
        <taxon>Lactobacillales</taxon>
        <taxon>Streptococcaceae</taxon>
        <taxon>Streptococcus</taxon>
    </lineage>
</organism>
<dbReference type="SUPFAM" id="SSF53649">
    <property type="entry name" value="Alkaline phosphatase-like"/>
    <property type="match status" value="1"/>
</dbReference>
<dbReference type="EMBL" id="JAFBEI010000035">
    <property type="protein sequence ID" value="MBM7636778.1"/>
    <property type="molecule type" value="Genomic_DNA"/>
</dbReference>
<evidence type="ECO:0000256" key="5">
    <source>
        <dbReference type="ARBA" id="ARBA00022692"/>
    </source>
</evidence>
<dbReference type="Gene3D" id="3.30.1120.170">
    <property type="match status" value="1"/>
</dbReference>
<evidence type="ECO:0000256" key="8">
    <source>
        <dbReference type="SAM" id="Phobius"/>
    </source>
</evidence>
<dbReference type="GO" id="GO:0008960">
    <property type="term" value="F:phosphatidylglycerol-membrane-oligosaccharide glycerophosphotransferase activity"/>
    <property type="evidence" value="ECO:0007669"/>
    <property type="project" value="UniProtKB-EC"/>
</dbReference>
<keyword evidence="7 8" id="KW-0472">Membrane</keyword>
<feature type="transmembrane region" description="Helical" evidence="8">
    <location>
        <begin position="160"/>
        <end position="180"/>
    </location>
</feature>
<keyword evidence="11" id="KW-1185">Reference proteome</keyword>
<comment type="pathway">
    <text evidence="2">Cell wall biogenesis; lipoteichoic acid biosynthesis.</text>
</comment>
<gene>
    <name evidence="10" type="ORF">JOC31_001602</name>
</gene>
<feature type="transmembrane region" description="Helical" evidence="8">
    <location>
        <begin position="80"/>
        <end position="97"/>
    </location>
</feature>
<feature type="domain" description="Sulfatase N-terminal" evidence="9">
    <location>
        <begin position="254"/>
        <end position="558"/>
    </location>
</feature>
<keyword evidence="5 8" id="KW-0812">Transmembrane</keyword>
<dbReference type="PANTHER" id="PTHR47371:SF3">
    <property type="entry name" value="PHOSPHOGLYCEROL TRANSFERASE I"/>
    <property type="match status" value="1"/>
</dbReference>
<feature type="transmembrane region" description="Helical" evidence="8">
    <location>
        <begin position="46"/>
        <end position="68"/>
    </location>
</feature>
<sequence>MKKISTALGRVLSTRLGFVFALLICYWLKSLWAYNVDFGLDIQTSYQLLLSIINPLPLGLLFIGLALYIKNTKVFYTTTWVLYTIINILLIANAIYYREFSDFITISAMLASSKTSAGLGDSALNLLRVWDILFIIDFFVLGFLFFTKRLKTDKRPFNKRASFAITALSGMLFSANLFMAEIDRPELLTRGFSNYYIVRSIGLPAFTAYSANQTYQAQKERSSASADDLTKAKEYISSHYAKPNDRYYGIAKGKNVIVIHLESFQQFLINYKLTVNNQSYEVTPFLNSLYNSNSTLAFSNFFNQVKAGKTSDAETMMETSLFGLNSGSYMVNYGGDNTAFATPSILSQTGGYTSAVFHGNVGSFWNRNNTYKQWGYNYFFDANYFQKQDKTNSFQYGLNDKYFFKDSIQYLERMQQPFYAKFITVSNHYPYSSLSNESSEQGFPLAQTDDETINGYFQTANYLDAALKSFFDYLKETGLYDKSIIVLYGDHYGISDSRNTSLAPLLGKDSQTWTEYNNAMLQRVPFMIHIPGYTDGGIQTTYGGEVDALPTLLHILGIDTSKYSQVGQDLLSKDNKQTVALRTSGYYITPEYTSYKGHLYYTQTGQEITNPDQATKDATNTIKQAVATQLSISDSIQTGDLLRFDTDNGLKTVDTSNISYSKQFEQEKAVEKKLGSKSTSLYSQNGNNSTVSIFNAPSYMQLHQTETTTSSSSKSSN</sequence>
<evidence type="ECO:0000256" key="3">
    <source>
        <dbReference type="ARBA" id="ARBA00009983"/>
    </source>
</evidence>
<dbReference type="InterPro" id="IPR050448">
    <property type="entry name" value="OpgB/LTA_synthase_biosynth"/>
</dbReference>
<keyword evidence="10" id="KW-0808">Transferase</keyword>
<comment type="similarity">
    <text evidence="3">Belongs to the LTA synthase family.</text>
</comment>
<keyword evidence="6 8" id="KW-1133">Transmembrane helix</keyword>
<dbReference type="PANTHER" id="PTHR47371">
    <property type="entry name" value="LIPOTEICHOIC ACID SYNTHASE"/>
    <property type="match status" value="1"/>
</dbReference>
<protein>
    <submittedName>
        <fullName evidence="10">Lipoteichoic acid synthase</fullName>
        <ecNumber evidence="10">2.7.8.20</ecNumber>
    </submittedName>
</protein>
<dbReference type="PIRSF" id="PIRSF005091">
    <property type="entry name" value="Mmb_sulf_HI1246"/>
    <property type="match status" value="1"/>
</dbReference>
<evidence type="ECO:0000259" key="9">
    <source>
        <dbReference type="Pfam" id="PF00884"/>
    </source>
</evidence>
<dbReference type="RefSeq" id="WP_205017643.1">
    <property type="nucleotide sequence ID" value="NZ_JAFBEI010000035.1"/>
</dbReference>
<evidence type="ECO:0000256" key="2">
    <source>
        <dbReference type="ARBA" id="ARBA00004936"/>
    </source>
</evidence>